<dbReference type="OrthoDB" id="5297467at2"/>
<protein>
    <recommendedName>
        <fullName evidence="1">Protein Smg homolog</fullName>
    </recommendedName>
</protein>
<sequence>MFDILVYLYETYYRPDACPEPAALAKKLSAVGFDDVEISEALVWLNDLTEMADEMDVELASMVSTGTRFYVEQEQDALGTQAIGFIAFLESARVLSPLQREIVIERALALEESPVNLGKLKIIVLMLLWSQGKEPDALMFDDLFGSDEEQAPRLLH</sequence>
<dbReference type="KEGG" id="plue:EWM63_08865"/>
<reference evidence="2 3" key="1">
    <citation type="submission" date="2019-02" db="EMBL/GenBank/DDBJ databases">
        <title>Draft Genome Sequences of Six Type Strains of the Genus Massilia.</title>
        <authorList>
            <person name="Miess H."/>
            <person name="Frediansyhah A."/>
            <person name="Gross H."/>
        </authorList>
    </citation>
    <scope>NUCLEOTIDE SEQUENCE [LARGE SCALE GENOMIC DNA]</scope>
    <source>
        <strain evidence="2 3">DSM 17473</strain>
    </source>
</reference>
<dbReference type="Pfam" id="PF04361">
    <property type="entry name" value="DUF494"/>
    <property type="match status" value="1"/>
</dbReference>
<evidence type="ECO:0000313" key="3">
    <source>
        <dbReference type="Proteomes" id="UP000290637"/>
    </source>
</evidence>
<dbReference type="Proteomes" id="UP000290637">
    <property type="component" value="Chromosome"/>
</dbReference>
<gene>
    <name evidence="1" type="primary">smg</name>
    <name evidence="2" type="ORF">EWM63_08865</name>
</gene>
<evidence type="ECO:0000313" key="2">
    <source>
        <dbReference type="EMBL" id="QBE63075.1"/>
    </source>
</evidence>
<dbReference type="PANTHER" id="PTHR38692">
    <property type="entry name" value="PROTEIN SMG"/>
    <property type="match status" value="1"/>
</dbReference>
<keyword evidence="3" id="KW-1185">Reference proteome</keyword>
<dbReference type="EMBL" id="CP035913">
    <property type="protein sequence ID" value="QBE63075.1"/>
    <property type="molecule type" value="Genomic_DNA"/>
</dbReference>
<name>A0A4P6KWH4_9BURK</name>
<dbReference type="HAMAP" id="MF_00598">
    <property type="entry name" value="Smg"/>
    <property type="match status" value="1"/>
</dbReference>
<comment type="similarity">
    <text evidence="1">Belongs to the Smg family.</text>
</comment>
<dbReference type="InterPro" id="IPR007456">
    <property type="entry name" value="Smg"/>
</dbReference>
<evidence type="ECO:0000256" key="1">
    <source>
        <dbReference type="HAMAP-Rule" id="MF_00598"/>
    </source>
</evidence>
<proteinExistence type="inferred from homology"/>
<dbReference type="AlphaFoldDB" id="A0A4P6KWH4"/>
<dbReference type="RefSeq" id="WP_130186206.1">
    <property type="nucleotide sequence ID" value="NZ_CP035913.1"/>
</dbReference>
<organism evidence="2 3">
    <name type="scientific">Pseudoduganella lutea</name>
    <dbReference type="NCBI Taxonomy" id="321985"/>
    <lineage>
        <taxon>Bacteria</taxon>
        <taxon>Pseudomonadati</taxon>
        <taxon>Pseudomonadota</taxon>
        <taxon>Betaproteobacteria</taxon>
        <taxon>Burkholderiales</taxon>
        <taxon>Oxalobacteraceae</taxon>
        <taxon>Telluria group</taxon>
        <taxon>Pseudoduganella</taxon>
    </lineage>
</organism>
<dbReference type="PANTHER" id="PTHR38692:SF1">
    <property type="entry name" value="PROTEIN SMG"/>
    <property type="match status" value="1"/>
</dbReference>
<accession>A0A4P6KWH4</accession>